<dbReference type="AlphaFoldDB" id="T0YUY3"/>
<evidence type="ECO:0000256" key="3">
    <source>
        <dbReference type="ARBA" id="ARBA00022741"/>
    </source>
</evidence>
<keyword evidence="2" id="KW-0479">Metal-binding</keyword>
<evidence type="ECO:0000256" key="1">
    <source>
        <dbReference type="ARBA" id="ARBA00001947"/>
    </source>
</evidence>
<dbReference type="InterPro" id="IPR050928">
    <property type="entry name" value="ATP-dep_Zn_Metalloprotease"/>
</dbReference>
<comment type="cofactor">
    <cofactor evidence="1">
        <name>Zn(2+)</name>
        <dbReference type="ChEBI" id="CHEBI:29105"/>
    </cofactor>
</comment>
<keyword evidence="5" id="KW-0067">ATP-binding</keyword>
<feature type="transmembrane region" description="Helical" evidence="8">
    <location>
        <begin position="42"/>
        <end position="60"/>
    </location>
</feature>
<feature type="region of interest" description="Disordered" evidence="7">
    <location>
        <begin position="120"/>
        <end position="146"/>
    </location>
</feature>
<sequence>MADGTNFSSNGPAPLLSNEVDTLRADNVNVTFANPSSFASTFLPYLIWILIFVGFMYFAGRQARGQMNGMMSVGRSRAKQFNQDRPSTTFADVAGYLGVKQEISEVVEFLKSPGRYRDIGALTPQGHSAGGPTGHGQDHARSRRRG</sequence>
<name>T0YUY3_9ZZZZ</name>
<dbReference type="EC" id="3.4.24.-" evidence="9"/>
<keyword evidence="6" id="KW-0645">Protease</keyword>
<keyword evidence="8" id="KW-0472">Membrane</keyword>
<evidence type="ECO:0000256" key="7">
    <source>
        <dbReference type="SAM" id="MobiDB-lite"/>
    </source>
</evidence>
<dbReference type="GO" id="GO:0008237">
    <property type="term" value="F:metallopeptidase activity"/>
    <property type="evidence" value="ECO:0007669"/>
    <property type="project" value="UniProtKB-KW"/>
</dbReference>
<evidence type="ECO:0000256" key="8">
    <source>
        <dbReference type="SAM" id="Phobius"/>
    </source>
</evidence>
<reference evidence="9" key="1">
    <citation type="submission" date="2013-08" db="EMBL/GenBank/DDBJ databases">
        <authorList>
            <person name="Mendez C."/>
            <person name="Richter M."/>
            <person name="Ferrer M."/>
            <person name="Sanchez J."/>
        </authorList>
    </citation>
    <scope>NUCLEOTIDE SEQUENCE</scope>
</reference>
<keyword evidence="4" id="KW-0862">Zinc</keyword>
<evidence type="ECO:0000256" key="6">
    <source>
        <dbReference type="ARBA" id="ARBA00023049"/>
    </source>
</evidence>
<keyword evidence="6" id="KW-0482">Metalloprotease</keyword>
<evidence type="ECO:0000256" key="2">
    <source>
        <dbReference type="ARBA" id="ARBA00022723"/>
    </source>
</evidence>
<dbReference type="Gene3D" id="3.40.50.300">
    <property type="entry name" value="P-loop containing nucleotide triphosphate hydrolases"/>
    <property type="match status" value="1"/>
</dbReference>
<evidence type="ECO:0000256" key="5">
    <source>
        <dbReference type="ARBA" id="ARBA00022840"/>
    </source>
</evidence>
<protein>
    <submittedName>
        <fullName evidence="9">Peptidase M41, FtsH extracellular domain protein</fullName>
        <ecNumber evidence="9">3.4.24.-</ecNumber>
    </submittedName>
</protein>
<dbReference type="GO" id="GO:0046872">
    <property type="term" value="F:metal ion binding"/>
    <property type="evidence" value="ECO:0007669"/>
    <property type="project" value="UniProtKB-KW"/>
</dbReference>
<keyword evidence="9" id="KW-0378">Hydrolase</keyword>
<gene>
    <name evidence="9" type="ORF">B1A_16864</name>
</gene>
<dbReference type="PANTHER" id="PTHR43655:SF2">
    <property type="entry name" value="AFG3 LIKE MATRIX AAA PEPTIDASE SUBUNIT 2, ISOFORM A"/>
    <property type="match status" value="1"/>
</dbReference>
<keyword evidence="3" id="KW-0547">Nucleotide-binding</keyword>
<dbReference type="EMBL" id="AUZX01012400">
    <property type="protein sequence ID" value="EQD39411.1"/>
    <property type="molecule type" value="Genomic_DNA"/>
</dbReference>
<keyword evidence="8" id="KW-0812">Transmembrane</keyword>
<reference evidence="9" key="2">
    <citation type="journal article" date="2014" name="ISME J.">
        <title>Microbial stratification in low pH oxic and suboxic macroscopic growths along an acid mine drainage.</title>
        <authorList>
            <person name="Mendez-Garcia C."/>
            <person name="Mesa V."/>
            <person name="Sprenger R.R."/>
            <person name="Richter M."/>
            <person name="Diez M.S."/>
            <person name="Solano J."/>
            <person name="Bargiela R."/>
            <person name="Golyshina O.V."/>
            <person name="Manteca A."/>
            <person name="Ramos J.L."/>
            <person name="Gallego J.R."/>
            <person name="Llorente I."/>
            <person name="Martins Dos Santos V.A."/>
            <person name="Jensen O.N."/>
            <person name="Pelaez A.I."/>
            <person name="Sanchez J."/>
            <person name="Ferrer M."/>
        </authorList>
    </citation>
    <scope>NUCLEOTIDE SEQUENCE</scope>
</reference>
<dbReference type="InterPro" id="IPR027417">
    <property type="entry name" value="P-loop_NTPase"/>
</dbReference>
<organism evidence="9">
    <name type="scientific">mine drainage metagenome</name>
    <dbReference type="NCBI Taxonomy" id="410659"/>
    <lineage>
        <taxon>unclassified sequences</taxon>
        <taxon>metagenomes</taxon>
        <taxon>ecological metagenomes</taxon>
    </lineage>
</organism>
<comment type="caution">
    <text evidence="9">The sequence shown here is derived from an EMBL/GenBank/DDBJ whole genome shotgun (WGS) entry which is preliminary data.</text>
</comment>
<accession>T0YUY3</accession>
<dbReference type="GO" id="GO:0005524">
    <property type="term" value="F:ATP binding"/>
    <property type="evidence" value="ECO:0007669"/>
    <property type="project" value="UniProtKB-KW"/>
</dbReference>
<proteinExistence type="predicted"/>
<dbReference type="PANTHER" id="PTHR43655">
    <property type="entry name" value="ATP-DEPENDENT PROTEASE"/>
    <property type="match status" value="1"/>
</dbReference>
<keyword evidence="8" id="KW-1133">Transmembrane helix</keyword>
<evidence type="ECO:0000256" key="4">
    <source>
        <dbReference type="ARBA" id="ARBA00022833"/>
    </source>
</evidence>
<evidence type="ECO:0000313" key="9">
    <source>
        <dbReference type="EMBL" id="EQD39411.1"/>
    </source>
</evidence>